<comment type="similarity">
    <text evidence="1">Belongs to the PPC synthetase family.</text>
</comment>
<dbReference type="Gene3D" id="3.40.50.10300">
    <property type="entry name" value="CoaB-like"/>
    <property type="match status" value="1"/>
</dbReference>
<dbReference type="GO" id="GO:0015937">
    <property type="term" value="P:coenzyme A biosynthetic process"/>
    <property type="evidence" value="ECO:0007669"/>
    <property type="project" value="UniProtKB-ARBA"/>
</dbReference>
<reference evidence="3 4" key="1">
    <citation type="submission" date="2019-08" db="EMBL/GenBank/DDBJ databases">
        <title>Whole genome of Aphis craccivora.</title>
        <authorList>
            <person name="Voronova N.V."/>
            <person name="Shulinski R.S."/>
            <person name="Bandarenka Y.V."/>
            <person name="Zhorov D.G."/>
            <person name="Warner D."/>
        </authorList>
    </citation>
    <scope>NUCLEOTIDE SEQUENCE [LARGE SCALE GENOMIC DNA]</scope>
    <source>
        <strain evidence="3">180601</strain>
        <tissue evidence="3">Whole Body</tissue>
    </source>
</reference>
<accession>A0A6G0ZG01</accession>
<evidence type="ECO:0000313" key="4">
    <source>
        <dbReference type="Proteomes" id="UP000478052"/>
    </source>
</evidence>
<dbReference type="GO" id="GO:0003824">
    <property type="term" value="F:catalytic activity"/>
    <property type="evidence" value="ECO:0007669"/>
    <property type="project" value="UniProtKB-ARBA"/>
</dbReference>
<sequence>MDWESFYDTHPSPSNYESIITAVENFVCSHENEKMVLITSGGTTVPIEQNTVRFVDNFSLGTRGSASAEYFLDAGYVVIFLYRSNSLEPFVRHFNNSLLDKLEIVDDKSIQVKQSEFDTLYPILKKYKDAKNANRILTVPFTTLIEYMWLLRGSCMLMDTKYSLLYLAAAVSDFYIPPSEMAEHKVQSNDGPPMIALRLVPKVLYAVTHIWAPNAYIISFKLETDYGILEQKSKGALIKYKHQLVIGNLLHTRKRNVKLIGQDGVIEDILLTDEDIKNGIEIEDLIVSNVKAKHDQFFKSQK</sequence>
<dbReference type="Proteomes" id="UP000478052">
    <property type="component" value="Unassembled WGS sequence"/>
</dbReference>
<organism evidence="3 4">
    <name type="scientific">Aphis craccivora</name>
    <name type="common">Cowpea aphid</name>
    <dbReference type="NCBI Taxonomy" id="307492"/>
    <lineage>
        <taxon>Eukaryota</taxon>
        <taxon>Metazoa</taxon>
        <taxon>Ecdysozoa</taxon>
        <taxon>Arthropoda</taxon>
        <taxon>Hexapoda</taxon>
        <taxon>Insecta</taxon>
        <taxon>Pterygota</taxon>
        <taxon>Neoptera</taxon>
        <taxon>Paraneoptera</taxon>
        <taxon>Hemiptera</taxon>
        <taxon>Sternorrhyncha</taxon>
        <taxon>Aphidomorpha</taxon>
        <taxon>Aphidoidea</taxon>
        <taxon>Aphididae</taxon>
        <taxon>Aphidini</taxon>
        <taxon>Aphis</taxon>
        <taxon>Aphis</taxon>
    </lineage>
</organism>
<evidence type="ECO:0000256" key="1">
    <source>
        <dbReference type="ARBA" id="ARBA00005703"/>
    </source>
</evidence>
<feature type="domain" description="DNA/pantothenate metabolism flavoprotein C-terminal" evidence="2">
    <location>
        <begin position="163"/>
        <end position="254"/>
    </location>
</feature>
<keyword evidence="4" id="KW-1185">Reference proteome</keyword>
<dbReference type="InterPro" id="IPR035929">
    <property type="entry name" value="CoaB-like_sf"/>
</dbReference>
<dbReference type="PANTHER" id="PTHR12290">
    <property type="entry name" value="CORNICHON-RELATED"/>
    <property type="match status" value="1"/>
</dbReference>
<dbReference type="SUPFAM" id="SSF102645">
    <property type="entry name" value="CoaB-like"/>
    <property type="match status" value="1"/>
</dbReference>
<comment type="caution">
    <text evidence="3">The sequence shown here is derived from an EMBL/GenBank/DDBJ whole genome shotgun (WGS) entry which is preliminary data.</text>
</comment>
<evidence type="ECO:0000313" key="3">
    <source>
        <dbReference type="EMBL" id="KAF0769993.1"/>
    </source>
</evidence>
<dbReference type="EMBL" id="VUJU01000502">
    <property type="protein sequence ID" value="KAF0769993.1"/>
    <property type="molecule type" value="Genomic_DNA"/>
</dbReference>
<gene>
    <name evidence="3" type="ORF">FWK35_00005835</name>
</gene>
<proteinExistence type="inferred from homology"/>
<name>A0A6G0ZG01_APHCR</name>
<protein>
    <submittedName>
        <fullName evidence="3">Cornichon-like isoform X1</fullName>
    </submittedName>
</protein>
<dbReference type="InterPro" id="IPR007085">
    <property type="entry name" value="DNA/pantothenate-metab_flavo_C"/>
</dbReference>
<dbReference type="OrthoDB" id="70224at2759"/>
<dbReference type="AlphaFoldDB" id="A0A6G0ZG01"/>
<dbReference type="Pfam" id="PF04127">
    <property type="entry name" value="DFP"/>
    <property type="match status" value="1"/>
</dbReference>
<evidence type="ECO:0000259" key="2">
    <source>
        <dbReference type="Pfam" id="PF04127"/>
    </source>
</evidence>